<reference evidence="2 3" key="1">
    <citation type="submission" date="2021-03" db="EMBL/GenBank/DDBJ databases">
        <title>Sequencing the genomes of 1000 actinobacteria strains.</title>
        <authorList>
            <person name="Klenk H.-P."/>
        </authorList>
    </citation>
    <scope>NUCLEOTIDE SEQUENCE [LARGE SCALE GENOMIC DNA]</scope>
    <source>
        <strain evidence="2 3">DSM 15454</strain>
    </source>
</reference>
<organism evidence="2 3">
    <name type="scientific">Paeniglutamicibacter psychrophenolicus</name>
    <dbReference type="NCBI Taxonomy" id="257454"/>
    <lineage>
        <taxon>Bacteria</taxon>
        <taxon>Bacillati</taxon>
        <taxon>Actinomycetota</taxon>
        <taxon>Actinomycetes</taxon>
        <taxon>Micrococcales</taxon>
        <taxon>Micrococcaceae</taxon>
        <taxon>Paeniglutamicibacter</taxon>
    </lineage>
</organism>
<proteinExistence type="predicted"/>
<evidence type="ECO:0000313" key="3">
    <source>
        <dbReference type="Proteomes" id="UP000766570"/>
    </source>
</evidence>
<dbReference type="RefSeq" id="WP_209908472.1">
    <property type="nucleotide sequence ID" value="NZ_BAAAMI010000008.1"/>
</dbReference>
<name>A0ABS4WG32_9MICC</name>
<dbReference type="Proteomes" id="UP000766570">
    <property type="component" value="Unassembled WGS sequence"/>
</dbReference>
<comment type="caution">
    <text evidence="2">The sequence shown here is derived from an EMBL/GenBank/DDBJ whole genome shotgun (WGS) entry which is preliminary data.</text>
</comment>
<gene>
    <name evidence="2" type="ORF">JOF46_003084</name>
</gene>
<evidence type="ECO:0000313" key="2">
    <source>
        <dbReference type="EMBL" id="MBP2375172.1"/>
    </source>
</evidence>
<dbReference type="EMBL" id="JAGIOE010000001">
    <property type="protein sequence ID" value="MBP2375172.1"/>
    <property type="molecule type" value="Genomic_DNA"/>
</dbReference>
<evidence type="ECO:0000256" key="1">
    <source>
        <dbReference type="SAM" id="MobiDB-lite"/>
    </source>
</evidence>
<protein>
    <submittedName>
        <fullName evidence="2">Uncharacterized protein</fullName>
    </submittedName>
</protein>
<feature type="region of interest" description="Disordered" evidence="1">
    <location>
        <begin position="1"/>
        <end position="22"/>
    </location>
</feature>
<accession>A0ABS4WG32</accession>
<keyword evidence="3" id="KW-1185">Reference proteome</keyword>
<sequence length="503" mass="51936">MASHRVSVGTLETEVQVQGAPGTPRPHLVHALPGALLAALPGALDPVLEGRGGIIRIRRLEARLPDTSLDDAGALALALAGAIAGALAEALRAPDGSVASWPDREHYLADYLALRLGAGGGQEWAFADLAPLERLTGAQATVELAGTHPGLLPLLAERAGRHRLGAVLGDADCRVLVAAWHAGQGGAHQRWPAGLVEALAAGTPDAPAGTTAARQVLVLLEQLLGTLPAEQRVVGWSARFDAALAVVALRMVLPTLERGSGTAGTDQLRAALGAATPELGRIYREALVRAFEDPAFGRVVDAQAAAVHRQRATAPRGPRTAAATELFSPSAGVVLLVPGLLALGIHRDLDAEQLRAAVLGALWGTHEAAAREPDALADFLFPAGPRPEPAPPPPVPESLAGAVHPRSAHLLEGSEGIGAWSGLLLGTFASALPGLQHASAPWLRRQFLHTEGTLAVTDTGLEAALRGPDLAVVLSLAGLHGDVGPIGWLGNRRLRILLTGRRP</sequence>